<reference evidence="3" key="1">
    <citation type="journal article" date="2002" name="Science">
        <title>The draft genome of Ciona intestinalis: insights into chordate and vertebrate origins.</title>
        <authorList>
            <person name="Dehal P."/>
            <person name="Satou Y."/>
            <person name="Campbell R.K."/>
            <person name="Chapman J."/>
            <person name="Degnan B."/>
            <person name="De Tomaso A."/>
            <person name="Davidson B."/>
            <person name="Di Gregorio A."/>
            <person name="Gelpke M."/>
            <person name="Goodstein D.M."/>
            <person name="Harafuji N."/>
            <person name="Hastings K.E."/>
            <person name="Ho I."/>
            <person name="Hotta K."/>
            <person name="Huang W."/>
            <person name="Kawashima T."/>
            <person name="Lemaire P."/>
            <person name="Martinez D."/>
            <person name="Meinertzhagen I.A."/>
            <person name="Necula S."/>
            <person name="Nonaka M."/>
            <person name="Putnam N."/>
            <person name="Rash S."/>
            <person name="Saiga H."/>
            <person name="Satake M."/>
            <person name="Terry A."/>
            <person name="Yamada L."/>
            <person name="Wang H.G."/>
            <person name="Awazu S."/>
            <person name="Azumi K."/>
            <person name="Boore J."/>
            <person name="Branno M."/>
            <person name="Chin-Bow S."/>
            <person name="DeSantis R."/>
            <person name="Doyle S."/>
            <person name="Francino P."/>
            <person name="Keys D.N."/>
            <person name="Haga S."/>
            <person name="Hayashi H."/>
            <person name="Hino K."/>
            <person name="Imai K.S."/>
            <person name="Inaba K."/>
            <person name="Kano S."/>
            <person name="Kobayashi K."/>
            <person name="Kobayashi M."/>
            <person name="Lee B.I."/>
            <person name="Makabe K.W."/>
            <person name="Manohar C."/>
            <person name="Matassi G."/>
            <person name="Medina M."/>
            <person name="Mochizuki Y."/>
            <person name="Mount S."/>
            <person name="Morishita T."/>
            <person name="Miura S."/>
            <person name="Nakayama A."/>
            <person name="Nishizaka S."/>
            <person name="Nomoto H."/>
            <person name="Ohta F."/>
            <person name="Oishi K."/>
            <person name="Rigoutsos I."/>
            <person name="Sano M."/>
            <person name="Sasaki A."/>
            <person name="Sasakura Y."/>
            <person name="Shoguchi E."/>
            <person name="Shin-i T."/>
            <person name="Spagnuolo A."/>
            <person name="Stainier D."/>
            <person name="Suzuki M.M."/>
            <person name="Tassy O."/>
            <person name="Takatori N."/>
            <person name="Tokuoka M."/>
            <person name="Yagi K."/>
            <person name="Yoshizaki F."/>
            <person name="Wada S."/>
            <person name="Zhang C."/>
            <person name="Hyatt P.D."/>
            <person name="Larimer F."/>
            <person name="Detter C."/>
            <person name="Doggett N."/>
            <person name="Glavina T."/>
            <person name="Hawkins T."/>
            <person name="Richardson P."/>
            <person name="Lucas S."/>
            <person name="Kohara Y."/>
            <person name="Levine M."/>
            <person name="Satoh N."/>
            <person name="Rokhsar D.S."/>
        </authorList>
    </citation>
    <scope>NUCLEOTIDE SEQUENCE [LARGE SCALE GENOMIC DNA]</scope>
</reference>
<dbReference type="AlphaFoldDB" id="H2XMW0"/>
<evidence type="ECO:0000313" key="3">
    <source>
        <dbReference type="Proteomes" id="UP000008144"/>
    </source>
</evidence>
<evidence type="ECO:0000256" key="1">
    <source>
        <dbReference type="SAM" id="MobiDB-lite"/>
    </source>
</evidence>
<feature type="region of interest" description="Disordered" evidence="1">
    <location>
        <begin position="193"/>
        <end position="217"/>
    </location>
</feature>
<organism evidence="2 3">
    <name type="scientific">Ciona intestinalis</name>
    <name type="common">Transparent sea squirt</name>
    <name type="synonym">Ascidia intestinalis</name>
    <dbReference type="NCBI Taxonomy" id="7719"/>
    <lineage>
        <taxon>Eukaryota</taxon>
        <taxon>Metazoa</taxon>
        <taxon>Chordata</taxon>
        <taxon>Tunicata</taxon>
        <taxon>Ascidiacea</taxon>
        <taxon>Phlebobranchia</taxon>
        <taxon>Cionidae</taxon>
        <taxon>Ciona</taxon>
    </lineage>
</organism>
<protein>
    <submittedName>
        <fullName evidence="2">Uncharacterized protein</fullName>
    </submittedName>
</protein>
<evidence type="ECO:0000313" key="2">
    <source>
        <dbReference type="Ensembl" id="ENSCINP00000030993.1"/>
    </source>
</evidence>
<dbReference type="Ensembl" id="ENSCINT00000035318.1">
    <property type="protein sequence ID" value="ENSCINP00000030993.1"/>
    <property type="gene ID" value="ENSCING00000019711.1"/>
</dbReference>
<keyword evidence="3" id="KW-1185">Reference proteome</keyword>
<dbReference type="InParanoid" id="H2XMW0"/>
<proteinExistence type="predicted"/>
<name>H2XMW0_CIOIN</name>
<accession>H2XMW0</accession>
<reference evidence="2" key="2">
    <citation type="journal article" date="2008" name="Genome Biol.">
        <title>Improved genome assembly and evidence-based global gene model set for the chordate Ciona intestinalis: new insight into intron and operon populations.</title>
        <authorList>
            <person name="Satou Y."/>
            <person name="Mineta K."/>
            <person name="Ogasawara M."/>
            <person name="Sasakura Y."/>
            <person name="Shoguchi E."/>
            <person name="Ueno K."/>
            <person name="Yamada L."/>
            <person name="Matsumoto J."/>
            <person name="Wasserscheid J."/>
            <person name="Dewar K."/>
            <person name="Wiley G.B."/>
            <person name="Macmil S.L."/>
            <person name="Roe B.A."/>
            <person name="Zeller R.W."/>
            <person name="Hastings K.E."/>
            <person name="Lemaire P."/>
            <person name="Lindquist E."/>
            <person name="Endo T."/>
            <person name="Hotta K."/>
            <person name="Inaba K."/>
        </authorList>
    </citation>
    <scope>NUCLEOTIDE SEQUENCE [LARGE SCALE GENOMIC DNA]</scope>
    <source>
        <strain evidence="2">wild type</strain>
    </source>
</reference>
<reference evidence="2" key="4">
    <citation type="submission" date="2025-09" db="UniProtKB">
        <authorList>
            <consortium name="Ensembl"/>
        </authorList>
    </citation>
    <scope>IDENTIFICATION</scope>
</reference>
<dbReference type="HOGENOM" id="CLU_1274766_0_0_1"/>
<reference evidence="2" key="3">
    <citation type="submission" date="2025-08" db="UniProtKB">
        <authorList>
            <consortium name="Ensembl"/>
        </authorList>
    </citation>
    <scope>IDENTIFICATION</scope>
</reference>
<dbReference type="EMBL" id="EAAA01002100">
    <property type="status" value="NOT_ANNOTATED_CDS"/>
    <property type="molecule type" value="Genomic_DNA"/>
</dbReference>
<dbReference type="Proteomes" id="UP000008144">
    <property type="component" value="Chromosome 5"/>
</dbReference>
<sequence>MLPALTVNDDRVCEYSFMRGPPLAEKQAPAPALCPPRDNDVFSYTIWVWTPDNKITNMYLFNLDTGYHVAVSIPITGVTERPIEHPIVSVHAPIGKTATSVSDNEDASPETAGSIQKKPVVESEVFLYTIWVWAPDNLLKDLFLYNARGMYQFEITTKSADTVLPANKKEIDVSSALDSVDVSLSENTMDMENTIDLVSPTGSRPVESDQLLVPETD</sequence>